<dbReference type="PANTHER" id="PTHR24410:SF23">
    <property type="entry name" value="BTB DOMAIN-CONTAINING PROTEIN-RELATED"/>
    <property type="match status" value="1"/>
</dbReference>
<dbReference type="InterPro" id="IPR011333">
    <property type="entry name" value="SKP1/BTB/POZ_sf"/>
</dbReference>
<gene>
    <name evidence="3" type="ORF">M0811_02446</name>
</gene>
<dbReference type="PANTHER" id="PTHR24410">
    <property type="entry name" value="HL07962P-RELATED"/>
    <property type="match status" value="1"/>
</dbReference>
<dbReference type="EMBL" id="JAPDFW010000114">
    <property type="protein sequence ID" value="KAJ5068513.1"/>
    <property type="molecule type" value="Genomic_DNA"/>
</dbReference>
<keyword evidence="1" id="KW-0175">Coiled coil</keyword>
<dbReference type="SMART" id="SM00584">
    <property type="entry name" value="TLDc"/>
    <property type="match status" value="1"/>
</dbReference>
<dbReference type="Pfam" id="PF07534">
    <property type="entry name" value="TLD"/>
    <property type="match status" value="1"/>
</dbReference>
<dbReference type="InterPro" id="IPR006571">
    <property type="entry name" value="TLDc_dom"/>
</dbReference>
<keyword evidence="4" id="KW-1185">Reference proteome</keyword>
<evidence type="ECO:0000313" key="4">
    <source>
        <dbReference type="Proteomes" id="UP001149090"/>
    </source>
</evidence>
<dbReference type="SMART" id="SM00225">
    <property type="entry name" value="BTB"/>
    <property type="match status" value="1"/>
</dbReference>
<dbReference type="Proteomes" id="UP001149090">
    <property type="component" value="Unassembled WGS sequence"/>
</dbReference>
<dbReference type="Pfam" id="PF00651">
    <property type="entry name" value="BTB"/>
    <property type="match status" value="1"/>
</dbReference>
<feature type="coiled-coil region" evidence="1">
    <location>
        <begin position="284"/>
        <end position="339"/>
    </location>
</feature>
<dbReference type="OrthoDB" id="2436104at2759"/>
<evidence type="ECO:0000256" key="1">
    <source>
        <dbReference type="SAM" id="Coils"/>
    </source>
</evidence>
<dbReference type="SUPFAM" id="SSF54695">
    <property type="entry name" value="POZ domain"/>
    <property type="match status" value="1"/>
</dbReference>
<evidence type="ECO:0000313" key="3">
    <source>
        <dbReference type="EMBL" id="KAJ5068513.1"/>
    </source>
</evidence>
<proteinExistence type="predicted"/>
<dbReference type="Gene3D" id="3.30.710.10">
    <property type="entry name" value="Potassium Channel Kv1.1, Chain A"/>
    <property type="match status" value="1"/>
</dbReference>
<dbReference type="AlphaFoldDB" id="A0A9Q0LBG2"/>
<feature type="domain" description="BTB" evidence="2">
    <location>
        <begin position="40"/>
        <end position="105"/>
    </location>
</feature>
<dbReference type="PROSITE" id="PS50097">
    <property type="entry name" value="BTB"/>
    <property type="match status" value="1"/>
</dbReference>
<reference evidence="3" key="1">
    <citation type="submission" date="2022-10" db="EMBL/GenBank/DDBJ databases">
        <title>Novel sulphate-reducing endosymbionts in the free-living metamonad Anaeramoeba.</title>
        <authorList>
            <person name="Jerlstrom-Hultqvist J."/>
            <person name="Cepicka I."/>
            <person name="Gallot-Lavallee L."/>
            <person name="Salas-Leiva D."/>
            <person name="Curtis B.A."/>
            <person name="Zahonova K."/>
            <person name="Pipaliya S."/>
            <person name="Dacks J."/>
            <person name="Roger A.J."/>
        </authorList>
    </citation>
    <scope>NUCLEOTIDE SEQUENCE</scope>
    <source>
        <strain evidence="3">BMAN</strain>
    </source>
</reference>
<sequence length="582" mass="68409">MNKDDSNEKIKLELNINQNEKIFKKFRNDLTKLLNQQKMYNFVIKAGIEQHEFKLHRTILSARSEFFAYICGDEKTKSVSFPHINSRIMENILKYIYTNKIECKRSDLLDFWIFSREFKLKLLEKVLEQEVFNNINSSTAFLYISTSVTMKSQLVENECINFIAENFGLLDKKGNLGQLSQETVLKIARKVVDYQKSVDFELVQMIQNWAKEKLEMDSIIANQKEKRKQTRKIAYSVFSQIDYTLIKKDDFKKIKALLFFPQEIAQKLENQIANQQVTTKTSEIEKEINEQREFKRKKEEKQREIQKRKESIKKDREALETEKEKLEKMKESYRKSQKRLLYEQMMMRKIESTEIGSKIIGSKIIGLKIPDFKISEIEENPEKKLPKKKSTFSLSAILRDYYYWIQLFEWIRPFHIQEQPKIAFSTSLDGWSSQAFHRKIDNKGATCVVVETVEGFIFGGFTQVGFVSDPSCWCFRSCDSNSGWIKDPNSFLFSLENPDGSSPQKFPIQKDKDCFAVCFNPQFGPVFGNFRDLGFFSDLRQGFSELGENFQSPNLQNQQDCLDFFAGPSKNWRIKSIEIFLI</sequence>
<evidence type="ECO:0000259" key="2">
    <source>
        <dbReference type="PROSITE" id="PS50097"/>
    </source>
</evidence>
<dbReference type="CDD" id="cd18186">
    <property type="entry name" value="BTB_POZ_ZBTB_KLHL-like"/>
    <property type="match status" value="1"/>
</dbReference>
<protein>
    <submittedName>
        <fullName evidence="3">Pep-cterm sorting domain-containing protein</fullName>
    </submittedName>
</protein>
<comment type="caution">
    <text evidence="3">The sequence shown here is derived from an EMBL/GenBank/DDBJ whole genome shotgun (WGS) entry which is preliminary data.</text>
</comment>
<dbReference type="InterPro" id="IPR051481">
    <property type="entry name" value="BTB-POZ/Galectin-3-binding"/>
</dbReference>
<organism evidence="3 4">
    <name type="scientific">Anaeramoeba ignava</name>
    <name type="common">Anaerobic marine amoeba</name>
    <dbReference type="NCBI Taxonomy" id="1746090"/>
    <lineage>
        <taxon>Eukaryota</taxon>
        <taxon>Metamonada</taxon>
        <taxon>Anaeramoebidae</taxon>
        <taxon>Anaeramoeba</taxon>
    </lineage>
</organism>
<dbReference type="InterPro" id="IPR000210">
    <property type="entry name" value="BTB/POZ_dom"/>
</dbReference>
<accession>A0A9Q0LBG2</accession>
<name>A0A9Q0LBG2_ANAIG</name>